<dbReference type="PANTHER" id="PTHR12298">
    <property type="entry name" value="PCDC2 PROGRAMMED CELL DEATH PROTEIN 2 -RELATED"/>
    <property type="match status" value="1"/>
</dbReference>
<protein>
    <submittedName>
        <fullName evidence="6">Programmed cell death protein 2-like</fullName>
    </submittedName>
</protein>
<keyword evidence="1" id="KW-0479">Metal-binding</keyword>
<dbReference type="InterPro" id="IPR002893">
    <property type="entry name" value="Znf_MYND"/>
</dbReference>
<dbReference type="OrthoDB" id="443682at2759"/>
<feature type="domain" description="MYND-type" evidence="5">
    <location>
        <begin position="132"/>
        <end position="169"/>
    </location>
</feature>
<evidence type="ECO:0000256" key="3">
    <source>
        <dbReference type="ARBA" id="ARBA00022833"/>
    </source>
</evidence>
<sequence length="349" mass="39897">MPEEIDIYLGFAVEGKPDPVLDFPDGCQGKIGGKPVWLNPNHIPNVERLTCLICRRPMRMLLQIYAPHEELEHAFHRTLYIFCCTDGDCHKNHAAGRYTVLRCQLPEKNPYYIAGEEQSWTPAPSRSEAQTCDVCGALGTKVCGQCKRGRYCSKEHQVEAWREGHKERCPKAEADETFSGGFLEYELVTELEERDKVKVKEDITDEEIAQKVEAANDAEEKEGSREVDEQYFAMKEDKHALQFQKVVKPYPDQCLRYYGWEGGMPLSVSEENAAIAQEVPPCEYCGSPRIPEFQVLPQLLNHLKLDVKEGNSVDWGVLTVFTCQGCCNSIHKEDDRYLSEYLWRDNFST</sequence>
<dbReference type="AlphaFoldDB" id="A0A2P6MW72"/>
<dbReference type="InParanoid" id="A0A2P6MW72"/>
<accession>A0A2P6MW72</accession>
<evidence type="ECO:0000313" key="7">
    <source>
        <dbReference type="Proteomes" id="UP000241769"/>
    </source>
</evidence>
<keyword evidence="7" id="KW-1185">Reference proteome</keyword>
<dbReference type="Gene3D" id="6.10.140.2220">
    <property type="match status" value="1"/>
</dbReference>
<keyword evidence="3" id="KW-0862">Zinc</keyword>
<dbReference type="PANTHER" id="PTHR12298:SF4">
    <property type="entry name" value="PROGRAMMED CELL DEATH PROTEIN 2"/>
    <property type="match status" value="1"/>
</dbReference>
<evidence type="ECO:0000259" key="5">
    <source>
        <dbReference type="PROSITE" id="PS50865"/>
    </source>
</evidence>
<dbReference type="GO" id="GO:0005737">
    <property type="term" value="C:cytoplasm"/>
    <property type="evidence" value="ECO:0007669"/>
    <property type="project" value="InterPro"/>
</dbReference>
<dbReference type="PROSITE" id="PS50865">
    <property type="entry name" value="ZF_MYND_2"/>
    <property type="match status" value="1"/>
</dbReference>
<evidence type="ECO:0000256" key="1">
    <source>
        <dbReference type="ARBA" id="ARBA00022723"/>
    </source>
</evidence>
<dbReference type="Proteomes" id="UP000241769">
    <property type="component" value="Unassembled WGS sequence"/>
</dbReference>
<dbReference type="FunCoup" id="A0A2P6MW72">
    <property type="interactions" value="547"/>
</dbReference>
<dbReference type="EMBL" id="MDYQ01000353">
    <property type="protein sequence ID" value="PRP75954.1"/>
    <property type="molecule type" value="Genomic_DNA"/>
</dbReference>
<name>A0A2P6MW72_9EUKA</name>
<dbReference type="InterPro" id="IPR007320">
    <property type="entry name" value="PDCD2_C"/>
</dbReference>
<dbReference type="GO" id="GO:0008270">
    <property type="term" value="F:zinc ion binding"/>
    <property type="evidence" value="ECO:0007669"/>
    <property type="project" value="UniProtKB-KW"/>
</dbReference>
<organism evidence="6 7">
    <name type="scientific">Planoprotostelium fungivorum</name>
    <dbReference type="NCBI Taxonomy" id="1890364"/>
    <lineage>
        <taxon>Eukaryota</taxon>
        <taxon>Amoebozoa</taxon>
        <taxon>Evosea</taxon>
        <taxon>Variosea</taxon>
        <taxon>Cavosteliida</taxon>
        <taxon>Cavosteliaceae</taxon>
        <taxon>Planoprotostelium</taxon>
    </lineage>
</organism>
<keyword evidence="2 4" id="KW-0863">Zinc-finger</keyword>
<dbReference type="STRING" id="1890364.A0A2P6MW72"/>
<dbReference type="PROSITE" id="PS01360">
    <property type="entry name" value="ZF_MYND_1"/>
    <property type="match status" value="1"/>
</dbReference>
<comment type="caution">
    <text evidence="6">The sequence shown here is derived from an EMBL/GenBank/DDBJ whole genome shotgun (WGS) entry which is preliminary data.</text>
</comment>
<dbReference type="Pfam" id="PF04194">
    <property type="entry name" value="PDCD2_C"/>
    <property type="match status" value="1"/>
</dbReference>
<evidence type="ECO:0000256" key="4">
    <source>
        <dbReference type="PROSITE-ProRule" id="PRU00134"/>
    </source>
</evidence>
<reference evidence="6 7" key="1">
    <citation type="journal article" date="2018" name="Genome Biol. Evol.">
        <title>Multiple Roots of Fruiting Body Formation in Amoebozoa.</title>
        <authorList>
            <person name="Hillmann F."/>
            <person name="Forbes G."/>
            <person name="Novohradska S."/>
            <person name="Ferling I."/>
            <person name="Riege K."/>
            <person name="Groth M."/>
            <person name="Westermann M."/>
            <person name="Marz M."/>
            <person name="Spaller T."/>
            <person name="Winckler T."/>
            <person name="Schaap P."/>
            <person name="Glockner G."/>
        </authorList>
    </citation>
    <scope>NUCLEOTIDE SEQUENCE [LARGE SCALE GENOMIC DNA]</scope>
    <source>
        <strain evidence="6 7">Jena</strain>
    </source>
</reference>
<proteinExistence type="predicted"/>
<dbReference type="Pfam" id="PF01753">
    <property type="entry name" value="zf-MYND"/>
    <property type="match status" value="1"/>
</dbReference>
<evidence type="ECO:0000256" key="2">
    <source>
        <dbReference type="ARBA" id="ARBA00022771"/>
    </source>
</evidence>
<gene>
    <name evidence="6" type="ORF">PROFUN_01670</name>
</gene>
<dbReference type="SUPFAM" id="SSF144232">
    <property type="entry name" value="HIT/MYND zinc finger-like"/>
    <property type="match status" value="1"/>
</dbReference>
<evidence type="ECO:0000313" key="6">
    <source>
        <dbReference type="EMBL" id="PRP75954.1"/>
    </source>
</evidence>